<dbReference type="EMBL" id="JEXD01000020">
    <property type="protein sequence ID" value="EXC06767.1"/>
    <property type="molecule type" value="Genomic_DNA"/>
</dbReference>
<name>A0A009PD59_ACIBA</name>
<protein>
    <submittedName>
        <fullName evidence="1">Uncharacterized protein</fullName>
    </submittedName>
</protein>
<dbReference type="Proteomes" id="UP000021108">
    <property type="component" value="Unassembled WGS sequence"/>
</dbReference>
<organism evidence="1 2">
    <name type="scientific">Acinetobacter baumannii 625974</name>
    <dbReference type="NCBI Taxonomy" id="1310607"/>
    <lineage>
        <taxon>Bacteria</taxon>
        <taxon>Pseudomonadati</taxon>
        <taxon>Pseudomonadota</taxon>
        <taxon>Gammaproteobacteria</taxon>
        <taxon>Moraxellales</taxon>
        <taxon>Moraxellaceae</taxon>
        <taxon>Acinetobacter</taxon>
        <taxon>Acinetobacter calcoaceticus/baumannii complex</taxon>
    </lineage>
</organism>
<evidence type="ECO:0000313" key="2">
    <source>
        <dbReference type="Proteomes" id="UP000021108"/>
    </source>
</evidence>
<dbReference type="AlphaFoldDB" id="A0A009PD59"/>
<gene>
    <name evidence="1" type="ORF">J506_2421</name>
</gene>
<accession>A0A009PD59</accession>
<evidence type="ECO:0000313" key="1">
    <source>
        <dbReference type="EMBL" id="EXC06767.1"/>
    </source>
</evidence>
<reference evidence="1 2" key="1">
    <citation type="submission" date="2014-02" db="EMBL/GenBank/DDBJ databases">
        <title>Comparative genomics and transcriptomics to identify genetic mechanisms underlying the emergence of carbapenem resistant Acinetobacter baumannii (CRAb).</title>
        <authorList>
            <person name="Harris A.D."/>
            <person name="Johnson K.J."/>
            <person name="George J."/>
            <person name="Shefchek K."/>
            <person name="Daugherty S.C."/>
            <person name="Parankush S."/>
            <person name="Sadzewicz L."/>
            <person name="Tallon L."/>
            <person name="Sengamalay N."/>
            <person name="Hazen T.H."/>
            <person name="Rasko D.A."/>
        </authorList>
    </citation>
    <scope>NUCLEOTIDE SEQUENCE [LARGE SCALE GENOMIC DNA]</scope>
    <source>
        <strain evidence="1 2">625974</strain>
    </source>
</reference>
<sequence length="56" mass="6596">MFFHPVVEAGTETATSSRIPTALFHTLFEIRRTTSNQQNTDTYQTHQNFIFHHFIQ</sequence>
<proteinExistence type="predicted"/>
<comment type="caution">
    <text evidence="1">The sequence shown here is derived from an EMBL/GenBank/DDBJ whole genome shotgun (WGS) entry which is preliminary data.</text>
</comment>